<evidence type="ECO:0000256" key="3">
    <source>
        <dbReference type="ARBA" id="ARBA00023239"/>
    </source>
</evidence>
<evidence type="ECO:0000313" key="6">
    <source>
        <dbReference type="Proteomes" id="UP000481583"/>
    </source>
</evidence>
<dbReference type="SUPFAM" id="SSF53686">
    <property type="entry name" value="Tryptophan synthase beta subunit-like PLP-dependent enzymes"/>
    <property type="match status" value="1"/>
</dbReference>
<protein>
    <submittedName>
        <fullName evidence="5">Pyridoxal-phosphate dependent enzyme</fullName>
    </submittedName>
</protein>
<keyword evidence="2" id="KW-0663">Pyridoxal phosphate</keyword>
<dbReference type="AlphaFoldDB" id="A0A6G4U6Z1"/>
<dbReference type="Proteomes" id="UP000481583">
    <property type="component" value="Unassembled WGS sequence"/>
</dbReference>
<evidence type="ECO:0000259" key="4">
    <source>
        <dbReference type="Pfam" id="PF00291"/>
    </source>
</evidence>
<feature type="domain" description="Tryptophan synthase beta chain-like PALP" evidence="4">
    <location>
        <begin position="40"/>
        <end position="313"/>
    </location>
</feature>
<dbReference type="PANTHER" id="PTHR48078">
    <property type="entry name" value="THREONINE DEHYDRATASE, MITOCHONDRIAL-RELATED"/>
    <property type="match status" value="1"/>
</dbReference>
<evidence type="ECO:0000313" key="5">
    <source>
        <dbReference type="EMBL" id="NGN67873.1"/>
    </source>
</evidence>
<dbReference type="GO" id="GO:0004794">
    <property type="term" value="F:threonine deaminase activity"/>
    <property type="evidence" value="ECO:0007669"/>
    <property type="project" value="TreeGrafter"/>
</dbReference>
<dbReference type="GO" id="GO:0006565">
    <property type="term" value="P:L-serine catabolic process"/>
    <property type="evidence" value="ECO:0007669"/>
    <property type="project" value="TreeGrafter"/>
</dbReference>
<sequence>MTDTDANLATTPFDTDLSLDRIAEAATVIDPAFLNSPQYYDEQLCDRLGRRVLTKVETLNPLRSFKGRGADFLVSRVAAPGRTIVCGSGGGNFGQAIAYAATRRGLRAEVFMAAGASPVKVRRAQALGAHVRQVEGSPKEHARAYAAGDPQRIFVEDGRDAAISEGAGTIGVELLRGGAQFDTVVLPVGDGALITGVALWIKTHAPQVRVIGATAAAAPALARSWRAGEVMAVPPRNAFAAGISIAEPVPEAVARTRALVDEMVAVEDEELLAAMRLAAETLGVMPEPAGAAGLAVLARGEVPGGPAATVLTGANADPALFAGMWAGQEA</sequence>
<proteinExistence type="predicted"/>
<gene>
    <name evidence="5" type="ORF">G5C51_28730</name>
</gene>
<dbReference type="GO" id="GO:0009097">
    <property type="term" value="P:isoleucine biosynthetic process"/>
    <property type="evidence" value="ECO:0007669"/>
    <property type="project" value="TreeGrafter"/>
</dbReference>
<evidence type="ECO:0000256" key="1">
    <source>
        <dbReference type="ARBA" id="ARBA00001933"/>
    </source>
</evidence>
<dbReference type="GO" id="GO:0003941">
    <property type="term" value="F:L-serine ammonia-lyase activity"/>
    <property type="evidence" value="ECO:0007669"/>
    <property type="project" value="TreeGrafter"/>
</dbReference>
<keyword evidence="6" id="KW-1185">Reference proteome</keyword>
<comment type="caution">
    <text evidence="5">The sequence shown here is derived from an EMBL/GenBank/DDBJ whole genome shotgun (WGS) entry which is preliminary data.</text>
</comment>
<reference evidence="5 6" key="1">
    <citation type="submission" date="2020-02" db="EMBL/GenBank/DDBJ databases">
        <title>Whole-genome analyses of novel actinobacteria.</title>
        <authorList>
            <person name="Sahin N."/>
        </authorList>
    </citation>
    <scope>NUCLEOTIDE SEQUENCE [LARGE SCALE GENOMIC DNA]</scope>
    <source>
        <strain evidence="5 6">A7024</strain>
    </source>
</reference>
<dbReference type="InterPro" id="IPR036052">
    <property type="entry name" value="TrpB-like_PALP_sf"/>
</dbReference>
<comment type="cofactor">
    <cofactor evidence="1">
        <name>pyridoxal 5'-phosphate</name>
        <dbReference type="ChEBI" id="CHEBI:597326"/>
    </cofactor>
</comment>
<dbReference type="InterPro" id="IPR050147">
    <property type="entry name" value="Ser/Thr_Dehydratase"/>
</dbReference>
<organism evidence="5 6">
    <name type="scientific">Streptomyces coryli</name>
    <dbReference type="NCBI Taxonomy" id="1128680"/>
    <lineage>
        <taxon>Bacteria</taxon>
        <taxon>Bacillati</taxon>
        <taxon>Actinomycetota</taxon>
        <taxon>Actinomycetes</taxon>
        <taxon>Kitasatosporales</taxon>
        <taxon>Streptomycetaceae</taxon>
        <taxon>Streptomyces</taxon>
    </lineage>
</organism>
<dbReference type="EMBL" id="JAAKZV010000168">
    <property type="protein sequence ID" value="NGN67873.1"/>
    <property type="molecule type" value="Genomic_DNA"/>
</dbReference>
<dbReference type="Pfam" id="PF00291">
    <property type="entry name" value="PALP"/>
    <property type="match status" value="1"/>
</dbReference>
<dbReference type="Gene3D" id="3.40.50.1100">
    <property type="match status" value="2"/>
</dbReference>
<dbReference type="RefSeq" id="WP_165241287.1">
    <property type="nucleotide sequence ID" value="NZ_JAAKZV010000168.1"/>
</dbReference>
<dbReference type="InterPro" id="IPR001926">
    <property type="entry name" value="TrpB-like_PALP"/>
</dbReference>
<dbReference type="GO" id="GO:0006567">
    <property type="term" value="P:L-threonine catabolic process"/>
    <property type="evidence" value="ECO:0007669"/>
    <property type="project" value="TreeGrafter"/>
</dbReference>
<name>A0A6G4U6Z1_9ACTN</name>
<dbReference type="PANTHER" id="PTHR48078:SF17">
    <property type="entry name" value="THREONINE DEHYDRATASE"/>
    <property type="match status" value="1"/>
</dbReference>
<keyword evidence="3" id="KW-0456">Lyase</keyword>
<evidence type="ECO:0000256" key="2">
    <source>
        <dbReference type="ARBA" id="ARBA00022898"/>
    </source>
</evidence>
<accession>A0A6G4U6Z1</accession>